<evidence type="ECO:0000313" key="3">
    <source>
        <dbReference type="EMBL" id="QNT17928.1"/>
    </source>
</evidence>
<evidence type="ECO:0000256" key="2">
    <source>
        <dbReference type="SAM" id="SignalP"/>
    </source>
</evidence>
<dbReference type="EMBL" id="MT721736">
    <property type="protein sequence ID" value="QNT17928.1"/>
    <property type="molecule type" value="Genomic_DNA"/>
</dbReference>
<sequence>MSFYFLSFLLCLISDFALASLISFEAMSCSLYFYMLNSVSFDSGFYFSSIFLLVAVCEGVLGLSIFTSMGFSPGKTGSMVRSCSKF</sequence>
<keyword evidence="1" id="KW-0472">Membrane</keyword>
<protein>
    <submittedName>
        <fullName evidence="3">NADH dehydrogenase subunit 4L</fullName>
    </submittedName>
</protein>
<feature type="chain" id="PRO_5028929175" evidence="2">
    <location>
        <begin position="20"/>
        <end position="86"/>
    </location>
</feature>
<dbReference type="AlphaFoldDB" id="A0A7H1K1B2"/>
<feature type="signal peptide" evidence="2">
    <location>
        <begin position="1"/>
        <end position="19"/>
    </location>
</feature>
<reference evidence="3" key="1">
    <citation type="submission" date="2020-06" db="EMBL/GenBank/DDBJ databases">
        <title>Mitochondrial karyotypes evolved in opposite directions between closely related macaque louse Pedicinus obtusus and colobus louse Pedicinus badii.</title>
        <authorList>
            <person name="Dong Y."/>
            <person name="Fu Y."/>
            <person name="Wang W."/>
            <person name="Nie Y."/>
            <person name="Liu G."/>
            <person name="Shao R."/>
        </authorList>
    </citation>
    <scope>NUCLEOTIDE SEQUENCE</scope>
</reference>
<feature type="transmembrane region" description="Helical" evidence="1">
    <location>
        <begin position="43"/>
        <end position="66"/>
    </location>
</feature>
<geneLocation type="mitochondrion" evidence="3"/>
<keyword evidence="1" id="KW-0812">Transmembrane</keyword>
<evidence type="ECO:0000256" key="1">
    <source>
        <dbReference type="SAM" id="Phobius"/>
    </source>
</evidence>
<organism evidence="3">
    <name type="scientific">Pedicinus badii</name>
    <dbReference type="NCBI Taxonomy" id="430776"/>
    <lineage>
        <taxon>Eukaryota</taxon>
        <taxon>Metazoa</taxon>
        <taxon>Ecdysozoa</taxon>
        <taxon>Arthropoda</taxon>
        <taxon>Hexapoda</taxon>
        <taxon>Insecta</taxon>
        <taxon>Pterygota</taxon>
        <taxon>Neoptera</taxon>
        <taxon>Paraneoptera</taxon>
        <taxon>Psocodea</taxon>
        <taxon>Troctomorpha</taxon>
        <taxon>Phthiraptera</taxon>
        <taxon>Anoplura</taxon>
        <taxon>Pedicinidae</taxon>
        <taxon>Pedicinus</taxon>
    </lineage>
</organism>
<accession>A0A7H1K1B2</accession>
<proteinExistence type="predicted"/>
<keyword evidence="2" id="KW-0732">Signal</keyword>
<gene>
    <name evidence="3" type="primary">nad4L</name>
</gene>
<name>A0A7H1K1B2_9NEOP</name>
<keyword evidence="1" id="KW-1133">Transmembrane helix</keyword>
<dbReference type="Gene3D" id="1.10.287.3510">
    <property type="match status" value="1"/>
</dbReference>
<keyword evidence="3" id="KW-0496">Mitochondrion</keyword>